<dbReference type="AlphaFoldDB" id="A0A2R4X1A0"/>
<keyword evidence="2" id="KW-0472">Membrane</keyword>
<evidence type="ECO:0000313" key="4">
    <source>
        <dbReference type="EMBL" id="AWB27569.1"/>
    </source>
</evidence>
<proteinExistence type="predicted"/>
<dbReference type="PANTHER" id="PTHR37938:SF1">
    <property type="entry name" value="BLL0215 PROTEIN"/>
    <property type="match status" value="1"/>
</dbReference>
<keyword evidence="2" id="KW-0812">Transmembrane</keyword>
<sequence>MSTTAAVDTTDAESFDWLTLDEDEEVLWVGEPHVASIVPALAIGVVLAVILIGIPIIVGAYLGRKNTVFLMTTDGLYHKKGILSRDVQKIGFEKIQNISFSQGALGASIGYGTVDISTAGGSGVEMQFRGVEDPKSVQERINTRIRRAQGRDHDADEDSSEDVLDEILTELRAIRAAVGGDQGDRPADIAAGEQPTGEEAWAPKDDRGPTDQSDE</sequence>
<reference evidence="4 5" key="1">
    <citation type="submission" date="2018-04" db="EMBL/GenBank/DDBJ databases">
        <title>Halococcoides cellulosivorans gen. nov., sp. nov., an extremely halophilic cellulose-utilizing haloarchaeon from hypersaline lakes.</title>
        <authorList>
            <person name="Sorokin D.Y."/>
            <person name="Toshchakov S.V."/>
            <person name="Samarov N.I."/>
            <person name="Korzhenkov A."/>
            <person name="Kublanov I.V."/>
        </authorList>
    </citation>
    <scope>NUCLEOTIDE SEQUENCE [LARGE SCALE GENOMIC DNA]</scope>
    <source>
        <strain evidence="4 5">HArcel1</strain>
    </source>
</reference>
<dbReference type="KEGG" id="harc:HARCEL1_07525"/>
<dbReference type="Pfam" id="PF03703">
    <property type="entry name" value="bPH_2"/>
    <property type="match status" value="1"/>
</dbReference>
<organism evidence="4 5">
    <name type="scientific">Halococcoides cellulosivorans</name>
    <dbReference type="NCBI Taxonomy" id="1679096"/>
    <lineage>
        <taxon>Archaea</taxon>
        <taxon>Methanobacteriati</taxon>
        <taxon>Methanobacteriota</taxon>
        <taxon>Stenosarchaea group</taxon>
        <taxon>Halobacteria</taxon>
        <taxon>Halobacteriales</taxon>
        <taxon>Haloarculaceae</taxon>
        <taxon>Halococcoides</taxon>
    </lineage>
</organism>
<feature type="domain" description="YdbS-like PH" evidence="3">
    <location>
        <begin position="65"/>
        <end position="141"/>
    </location>
</feature>
<keyword evidence="2" id="KW-1133">Transmembrane helix</keyword>
<dbReference type="PANTHER" id="PTHR37938">
    <property type="entry name" value="BLL0215 PROTEIN"/>
    <property type="match status" value="1"/>
</dbReference>
<evidence type="ECO:0000313" key="5">
    <source>
        <dbReference type="Proteomes" id="UP000244727"/>
    </source>
</evidence>
<evidence type="ECO:0000256" key="2">
    <source>
        <dbReference type="SAM" id="Phobius"/>
    </source>
</evidence>
<name>A0A2R4X1A0_9EURY</name>
<protein>
    <recommendedName>
        <fullName evidence="3">YdbS-like PH domain-containing protein</fullName>
    </recommendedName>
</protein>
<dbReference type="GeneID" id="36512346"/>
<accession>A0A2R4X1A0</accession>
<dbReference type="Proteomes" id="UP000244727">
    <property type="component" value="Chromosome"/>
</dbReference>
<feature type="transmembrane region" description="Helical" evidence="2">
    <location>
        <begin position="37"/>
        <end position="62"/>
    </location>
</feature>
<dbReference type="EMBL" id="CP028858">
    <property type="protein sequence ID" value="AWB27569.1"/>
    <property type="molecule type" value="Genomic_DNA"/>
</dbReference>
<dbReference type="InterPro" id="IPR005182">
    <property type="entry name" value="YdbS-like_PH"/>
</dbReference>
<evidence type="ECO:0000259" key="3">
    <source>
        <dbReference type="Pfam" id="PF03703"/>
    </source>
</evidence>
<keyword evidence="5" id="KW-1185">Reference proteome</keyword>
<feature type="region of interest" description="Disordered" evidence="1">
    <location>
        <begin position="177"/>
        <end position="215"/>
    </location>
</feature>
<gene>
    <name evidence="4" type="ORF">HARCEL1_07525</name>
</gene>
<dbReference type="RefSeq" id="WP_108381945.1">
    <property type="nucleotide sequence ID" value="NZ_CP028858.1"/>
</dbReference>
<evidence type="ECO:0000256" key="1">
    <source>
        <dbReference type="SAM" id="MobiDB-lite"/>
    </source>
</evidence>